<feature type="signal peptide" evidence="1">
    <location>
        <begin position="1"/>
        <end position="22"/>
    </location>
</feature>
<dbReference type="NCBIfam" id="TIGR04131">
    <property type="entry name" value="Bac_Flav_CTERM"/>
    <property type="match status" value="1"/>
</dbReference>
<keyword evidence="3" id="KW-1185">Reference proteome</keyword>
<dbReference type="AlphaFoldDB" id="A0A953HMI0"/>
<dbReference type="GO" id="GO:0030246">
    <property type="term" value="F:carbohydrate binding"/>
    <property type="evidence" value="ECO:0007669"/>
    <property type="project" value="InterPro"/>
</dbReference>
<proteinExistence type="predicted"/>
<dbReference type="InterPro" id="IPR008965">
    <property type="entry name" value="CBM2/CBM3_carb-bd_dom_sf"/>
</dbReference>
<protein>
    <submittedName>
        <fullName evidence="2">Gliding motility-associated C-terminal domain-containing protein</fullName>
    </submittedName>
</protein>
<reference evidence="2" key="1">
    <citation type="submission" date="2021-06" db="EMBL/GenBank/DDBJ databases">
        <title>44 bacteria genomes isolated from Dapeng, Shenzhen.</title>
        <authorList>
            <person name="Zheng W."/>
            <person name="Yu S."/>
            <person name="Huang Y."/>
        </authorList>
    </citation>
    <scope>NUCLEOTIDE SEQUENCE</scope>
    <source>
        <strain evidence="2">DP5N28-2</strain>
    </source>
</reference>
<dbReference type="EMBL" id="JAHVHU010000006">
    <property type="protein sequence ID" value="MBY5957814.1"/>
    <property type="molecule type" value="Genomic_DNA"/>
</dbReference>
<dbReference type="Pfam" id="PF13585">
    <property type="entry name" value="CHU_C"/>
    <property type="match status" value="1"/>
</dbReference>
<dbReference type="Gene3D" id="2.60.40.680">
    <property type="match status" value="1"/>
</dbReference>
<name>A0A953HMI0_9BACT</name>
<feature type="chain" id="PRO_5036729746" evidence="1">
    <location>
        <begin position="23"/>
        <end position="1171"/>
    </location>
</feature>
<gene>
    <name evidence="2" type="ORF">KUV50_06720</name>
</gene>
<evidence type="ECO:0000313" key="2">
    <source>
        <dbReference type="EMBL" id="MBY5957814.1"/>
    </source>
</evidence>
<dbReference type="InterPro" id="IPR026341">
    <property type="entry name" value="T9SS_type_B"/>
</dbReference>
<keyword evidence="1" id="KW-0732">Signal</keyword>
<evidence type="ECO:0000313" key="3">
    <source>
        <dbReference type="Proteomes" id="UP000753961"/>
    </source>
</evidence>
<sequence>MRLFSLLIFTWFCATHSLSAQAPLEISMPDTTTARGAQICIPLTVNQFNNVGTFSFVMRWNPGVIDFDTLNFKNPVLSTGGSNLAMNKDLSNEGVLVFSWFANNLAPIQIPDDSTFLEVCFEAIGQIGDSTNLTVGSYKETDISFTDTSSLSDPNINFTISDGSITVVPTGNLDFNYSACESGSGFEMNVEVFSGTEPYSYTLTGAATGDASGLSTPFDITGLSAGDYTLVITDADGQSVSKDITLQNNNVNPQVSGVPNTCSTSNPNGMVYLAAPLPGNHQIQWTYDNENYYNVDTLKNLSGGEVRLFITDENNCEQAAGTYTVEDLGLQATATVLTPPSCSGAPGSVQIDILGGTPPYDIYNGGNSVNVSSSSITLDLYSTSETFNIRDGSGGSCAENLTVTSTPVGGDQFTLSEETINNIDCENLDTPGLQYRGTVTNSSGSGNPFARADLFFADDTPVNGIYYIANASTGLLRAFDLDAGEYYWAIEGECTDTTFRFTIEDLTTTPPSVDATITPIGCGTGSELGAISLTVFPTGNGYTYEWSTGDSTAAVTDLDTGRYTVTVTDTLSKCSLTETYNIQAGVIFTKTEGTLPCDADTMINVGVTIRSDYQSILWDSGENTEIITVSQPGYYPFTITPEDPACTPLRDSIYVASEAGGVMVLGLNPVLIDNCFNPEAIMVAHTNPHPDSLGFSWDNGPITVGLNDMRFFGDEEHNLKIFKGECVAIDTNFRFEFNNVIIIDSTIQNIDCHGNENGEIYVSARKVGGGNFGFLYEFNNSGQDEPLIAKRNLQPGSYSVRIKDQSPVTANKCPDYNKSFTITEPEPFTVTVDSSQVTLPSCYGDSDGSLLLVSTGGNPGTKEIRYNFSGGAKRTNDLFLDSLKASNYQIRVEDSLGCVANTTYMLEQPEPVNFTIPPIEEPECAGYTTTVTISNATGGTGMDYQYSVDGGVPVPLGDPLDILAGTHDITVFDGNLCNVTNAVTIREPAPIIVDFNQPDTLQVSLGENTDISAQITADNPIDDYIWTPVSADSLSSDNTLTFTAVDNVVIGLEVIDSRGCVGSNEIFVLVRKRRDVGIPNAFSPNGDGHNDLLTIIPGPSVRSIKKFQIYDRWGNLMWEESDISPAQAQITGWDGTSAGQPVTFDVYVALVKVEYIDGQVIQRITDVTLIK</sequence>
<evidence type="ECO:0000256" key="1">
    <source>
        <dbReference type="SAM" id="SignalP"/>
    </source>
</evidence>
<accession>A0A953HMI0</accession>
<comment type="caution">
    <text evidence="2">The sequence shown here is derived from an EMBL/GenBank/DDBJ whole genome shotgun (WGS) entry which is preliminary data.</text>
</comment>
<dbReference type="RefSeq" id="WP_222579335.1">
    <property type="nucleotide sequence ID" value="NZ_JAHVHU010000006.1"/>
</dbReference>
<organism evidence="2 3">
    <name type="scientific">Membranihabitans marinus</name>
    <dbReference type="NCBI Taxonomy" id="1227546"/>
    <lineage>
        <taxon>Bacteria</taxon>
        <taxon>Pseudomonadati</taxon>
        <taxon>Bacteroidota</taxon>
        <taxon>Saprospiria</taxon>
        <taxon>Saprospirales</taxon>
        <taxon>Saprospiraceae</taxon>
        <taxon>Membranihabitans</taxon>
    </lineage>
</organism>
<dbReference type="SUPFAM" id="SSF49384">
    <property type="entry name" value="Carbohydrate-binding domain"/>
    <property type="match status" value="1"/>
</dbReference>
<dbReference type="Proteomes" id="UP000753961">
    <property type="component" value="Unassembled WGS sequence"/>
</dbReference>